<proteinExistence type="predicted"/>
<keyword evidence="3" id="KW-1185">Reference proteome</keyword>
<evidence type="ECO:0000256" key="2">
    <source>
        <dbReference type="SAM" id="SignalP"/>
    </source>
</evidence>
<organism evidence="3 4">
    <name type="scientific">Heterorhabditis bacteriophora</name>
    <name type="common">Entomopathogenic nematode worm</name>
    <dbReference type="NCBI Taxonomy" id="37862"/>
    <lineage>
        <taxon>Eukaryota</taxon>
        <taxon>Metazoa</taxon>
        <taxon>Ecdysozoa</taxon>
        <taxon>Nematoda</taxon>
        <taxon>Chromadorea</taxon>
        <taxon>Rhabditida</taxon>
        <taxon>Rhabditina</taxon>
        <taxon>Rhabditomorpha</taxon>
        <taxon>Strongyloidea</taxon>
        <taxon>Heterorhabditidae</taxon>
        <taxon>Heterorhabditis</taxon>
    </lineage>
</organism>
<accession>A0A1I7X261</accession>
<feature type="chain" id="PRO_5009310932" evidence="2">
    <location>
        <begin position="20"/>
        <end position="102"/>
    </location>
</feature>
<evidence type="ECO:0000313" key="4">
    <source>
        <dbReference type="WBParaSite" id="Hba_11544"/>
    </source>
</evidence>
<dbReference type="WBParaSite" id="Hba_11544">
    <property type="protein sequence ID" value="Hba_11544"/>
    <property type="gene ID" value="Hba_11544"/>
</dbReference>
<feature type="compositionally biased region" description="Polar residues" evidence="1">
    <location>
        <begin position="72"/>
        <end position="90"/>
    </location>
</feature>
<name>A0A1I7X261_HETBA</name>
<feature type="signal peptide" evidence="2">
    <location>
        <begin position="1"/>
        <end position="19"/>
    </location>
</feature>
<evidence type="ECO:0000256" key="1">
    <source>
        <dbReference type="SAM" id="MobiDB-lite"/>
    </source>
</evidence>
<protein>
    <submittedName>
        <fullName evidence="4">Uncharacterized protein</fullName>
    </submittedName>
</protein>
<dbReference type="AlphaFoldDB" id="A0A1I7X261"/>
<dbReference type="Proteomes" id="UP000095283">
    <property type="component" value="Unplaced"/>
</dbReference>
<evidence type="ECO:0000313" key="3">
    <source>
        <dbReference type="Proteomes" id="UP000095283"/>
    </source>
</evidence>
<feature type="region of interest" description="Disordered" evidence="1">
    <location>
        <begin position="70"/>
        <end position="90"/>
    </location>
</feature>
<reference evidence="4" key="1">
    <citation type="submission" date="2016-11" db="UniProtKB">
        <authorList>
            <consortium name="WormBaseParasite"/>
        </authorList>
    </citation>
    <scope>IDENTIFICATION</scope>
</reference>
<keyword evidence="2" id="KW-0732">Signal</keyword>
<sequence length="102" mass="11630">MALSLFLRLSLVCIPPFECYMDYKQYSSVEVVNLLVRTAVHAVVMNALMQMGPMMVMENQNGGMHHQPFPQPSQHMQQQAPITSSMNRSQSSTALYINKNFY</sequence>